<dbReference type="Proteomes" id="UP000024284">
    <property type="component" value="Unassembled WGS sequence"/>
</dbReference>
<dbReference type="AlphaFoldDB" id="A0A086P4P9"/>
<name>A0A086P4P9_SPHHM</name>
<dbReference type="InterPro" id="IPR029068">
    <property type="entry name" value="Glyas_Bleomycin-R_OHBP_Dase"/>
</dbReference>
<dbReference type="Pfam" id="PF00903">
    <property type="entry name" value="Glyoxalase"/>
    <property type="match status" value="1"/>
</dbReference>
<dbReference type="EMBL" id="JFZA02000062">
    <property type="protein sequence ID" value="KFG88367.1"/>
    <property type="molecule type" value="Genomic_DNA"/>
</dbReference>
<dbReference type="PROSITE" id="PS51819">
    <property type="entry name" value="VOC"/>
    <property type="match status" value="1"/>
</dbReference>
<feature type="domain" description="VOC" evidence="1">
    <location>
        <begin position="8"/>
        <end position="133"/>
    </location>
</feature>
<keyword evidence="3" id="KW-1185">Reference proteome</keyword>
<dbReference type="STRING" id="76947.GCA_002080435_03875"/>
<reference evidence="2" key="1">
    <citation type="submission" date="2014-08" db="EMBL/GenBank/DDBJ databases">
        <title>Draft genome sequences of Sphingobium herbicidovorans.</title>
        <authorList>
            <person name="Gan H.M."/>
            <person name="Gan H.Y."/>
            <person name="Savka M.A."/>
        </authorList>
    </citation>
    <scope>NUCLEOTIDE SEQUENCE [LARGE SCALE GENOMIC DNA]</scope>
    <source>
        <strain evidence="2">NBRC 16415</strain>
    </source>
</reference>
<dbReference type="SUPFAM" id="SSF54593">
    <property type="entry name" value="Glyoxalase/Bleomycin resistance protein/Dihydroxybiphenyl dioxygenase"/>
    <property type="match status" value="1"/>
</dbReference>
<organism evidence="2 3">
    <name type="scientific">Sphingobium herbicidovorans (strain ATCC 700291 / DSM 11019 / CCUG 56400 / KCTC 2939 / LMG 18315 / NBRC 16415 / MH)</name>
    <name type="common">Sphingomonas herbicidovorans</name>
    <dbReference type="NCBI Taxonomy" id="1219045"/>
    <lineage>
        <taxon>Bacteria</taxon>
        <taxon>Pseudomonadati</taxon>
        <taxon>Pseudomonadota</taxon>
        <taxon>Alphaproteobacteria</taxon>
        <taxon>Sphingomonadales</taxon>
        <taxon>Sphingomonadaceae</taxon>
        <taxon>Sphingobium</taxon>
    </lineage>
</organism>
<dbReference type="eggNOG" id="COG0346">
    <property type="taxonomic scope" value="Bacteria"/>
</dbReference>
<dbReference type="GO" id="GO:0051213">
    <property type="term" value="F:dioxygenase activity"/>
    <property type="evidence" value="ECO:0007669"/>
    <property type="project" value="UniProtKB-KW"/>
</dbReference>
<dbReference type="InterPro" id="IPR004360">
    <property type="entry name" value="Glyas_Fos-R_dOase_dom"/>
</dbReference>
<dbReference type="Gene3D" id="3.10.180.10">
    <property type="entry name" value="2,3-Dihydroxybiphenyl 1,2-Dioxygenase, domain 1"/>
    <property type="match status" value="1"/>
</dbReference>
<proteinExistence type="predicted"/>
<dbReference type="InterPro" id="IPR037523">
    <property type="entry name" value="VOC_core"/>
</dbReference>
<dbReference type="RefSeq" id="WP_081570560.1">
    <property type="nucleotide sequence ID" value="NZ_BCZD01000016.1"/>
</dbReference>
<sequence>MAEGVMSGFSFTKLIVSDVDNLYTFYNRVFGLIEKARVRQGEGEHELDEIIMGADVEGYSHPTLVIQRFPNLPIPKPGEVTLGFVVDDVDAVVEKAWAEGGSVYRAAHAQPKHGVKVAFIKDSDGHMIEVVEML</sequence>
<evidence type="ECO:0000259" key="1">
    <source>
        <dbReference type="PROSITE" id="PS51819"/>
    </source>
</evidence>
<accession>A0A086P4P9</accession>
<dbReference type="OrthoDB" id="4725692at2"/>
<gene>
    <name evidence="2" type="ORF">BV98_003950</name>
</gene>
<dbReference type="PATRIC" id="fig|1219045.3.peg.4010"/>
<protein>
    <submittedName>
        <fullName evidence="2">Glyoxalase/bleomycin resistance protein/dioxygenase</fullName>
    </submittedName>
</protein>
<evidence type="ECO:0000313" key="2">
    <source>
        <dbReference type="EMBL" id="KFG88367.1"/>
    </source>
</evidence>
<evidence type="ECO:0000313" key="3">
    <source>
        <dbReference type="Proteomes" id="UP000024284"/>
    </source>
</evidence>
<comment type="caution">
    <text evidence="2">The sequence shown here is derived from an EMBL/GenBank/DDBJ whole genome shotgun (WGS) entry which is preliminary data.</text>
</comment>